<evidence type="ECO:0000256" key="6">
    <source>
        <dbReference type="ARBA" id="ARBA00023136"/>
    </source>
</evidence>
<dbReference type="CDD" id="cd00876">
    <property type="entry name" value="Ras"/>
    <property type="match status" value="1"/>
</dbReference>
<feature type="region of interest" description="Disordered" evidence="7">
    <location>
        <begin position="171"/>
        <end position="192"/>
    </location>
</feature>
<accession>A0AAD4BVC5</accession>
<proteinExistence type="predicted"/>
<evidence type="ECO:0000313" key="9">
    <source>
        <dbReference type="EMBL" id="KAF8440200.1"/>
    </source>
</evidence>
<dbReference type="PRINTS" id="PR00449">
    <property type="entry name" value="RASTRNSFRMNG"/>
</dbReference>
<evidence type="ECO:0000256" key="2">
    <source>
        <dbReference type="ARBA" id="ARBA00022475"/>
    </source>
</evidence>
<dbReference type="GO" id="GO:0005886">
    <property type="term" value="C:plasma membrane"/>
    <property type="evidence" value="ECO:0007669"/>
    <property type="project" value="UniProtKB-SubCell"/>
</dbReference>
<keyword evidence="5" id="KW-0342">GTP-binding</keyword>
<dbReference type="GO" id="GO:0003924">
    <property type="term" value="F:GTPase activity"/>
    <property type="evidence" value="ECO:0007669"/>
    <property type="project" value="InterPro"/>
</dbReference>
<evidence type="ECO:0000256" key="1">
    <source>
        <dbReference type="ARBA" id="ARBA00004342"/>
    </source>
</evidence>
<dbReference type="Proteomes" id="UP001194468">
    <property type="component" value="Unassembled WGS sequence"/>
</dbReference>
<dbReference type="Pfam" id="PF00071">
    <property type="entry name" value="Ras"/>
    <property type="match status" value="1"/>
</dbReference>
<comment type="caution">
    <text evidence="9">The sequence shown here is derived from an EMBL/GenBank/DDBJ whole genome shotgun (WGS) entry which is preliminary data.</text>
</comment>
<evidence type="ECO:0000256" key="5">
    <source>
        <dbReference type="ARBA" id="ARBA00023134"/>
    </source>
</evidence>
<evidence type="ECO:0000313" key="8">
    <source>
        <dbReference type="EMBL" id="KAF8433327.1"/>
    </source>
</evidence>
<evidence type="ECO:0000256" key="4">
    <source>
        <dbReference type="ARBA" id="ARBA00022801"/>
    </source>
</evidence>
<dbReference type="EMBL" id="WHUW01000012">
    <property type="protein sequence ID" value="KAF8440200.1"/>
    <property type="molecule type" value="Genomic_DNA"/>
</dbReference>
<dbReference type="AlphaFoldDB" id="A0AAD4BVC5"/>
<evidence type="ECO:0000313" key="10">
    <source>
        <dbReference type="Proteomes" id="UP001194468"/>
    </source>
</evidence>
<dbReference type="SMART" id="SM00175">
    <property type="entry name" value="RAB"/>
    <property type="match status" value="1"/>
</dbReference>
<keyword evidence="4" id="KW-0378">Hydrolase</keyword>
<organism evidence="9 10">
    <name type="scientific">Boletus edulis BED1</name>
    <dbReference type="NCBI Taxonomy" id="1328754"/>
    <lineage>
        <taxon>Eukaryota</taxon>
        <taxon>Fungi</taxon>
        <taxon>Dikarya</taxon>
        <taxon>Basidiomycota</taxon>
        <taxon>Agaricomycotina</taxon>
        <taxon>Agaricomycetes</taxon>
        <taxon>Agaricomycetidae</taxon>
        <taxon>Boletales</taxon>
        <taxon>Boletineae</taxon>
        <taxon>Boletaceae</taxon>
        <taxon>Boletoideae</taxon>
        <taxon>Boletus</taxon>
    </lineage>
</organism>
<keyword evidence="10" id="KW-1185">Reference proteome</keyword>
<reference evidence="9" key="1">
    <citation type="submission" date="2019-10" db="EMBL/GenBank/DDBJ databases">
        <authorList>
            <consortium name="DOE Joint Genome Institute"/>
            <person name="Kuo A."/>
            <person name="Miyauchi S."/>
            <person name="Kiss E."/>
            <person name="Drula E."/>
            <person name="Kohler A."/>
            <person name="Sanchez-Garcia M."/>
            <person name="Andreopoulos B."/>
            <person name="Barry K.W."/>
            <person name="Bonito G."/>
            <person name="Buee M."/>
            <person name="Carver A."/>
            <person name="Chen C."/>
            <person name="Cichocki N."/>
            <person name="Clum A."/>
            <person name="Culley D."/>
            <person name="Crous P.W."/>
            <person name="Fauchery L."/>
            <person name="Girlanda M."/>
            <person name="Hayes R."/>
            <person name="Keri Z."/>
            <person name="LaButti K."/>
            <person name="Lipzen A."/>
            <person name="Lombard V."/>
            <person name="Magnuson J."/>
            <person name="Maillard F."/>
            <person name="Morin E."/>
            <person name="Murat C."/>
            <person name="Nolan M."/>
            <person name="Ohm R."/>
            <person name="Pangilinan J."/>
            <person name="Pereira M."/>
            <person name="Perotto S."/>
            <person name="Peter M."/>
            <person name="Riley R."/>
            <person name="Sitrit Y."/>
            <person name="Stielow B."/>
            <person name="Szollosi G."/>
            <person name="Zifcakova L."/>
            <person name="Stursova M."/>
            <person name="Spatafora J.W."/>
            <person name="Tedersoo L."/>
            <person name="Vaario L.-M."/>
            <person name="Yamada A."/>
            <person name="Yan M."/>
            <person name="Wang P."/>
            <person name="Xu J."/>
            <person name="Bruns T."/>
            <person name="Baldrian P."/>
            <person name="Vilgalys R."/>
            <person name="Henrissat B."/>
            <person name="Grigoriev I.V."/>
            <person name="Hibbett D."/>
            <person name="Nagy L.G."/>
            <person name="Martin F.M."/>
        </authorList>
    </citation>
    <scope>NUCLEOTIDE SEQUENCE</scope>
    <source>
        <strain evidence="9">BED1</strain>
    </source>
</reference>
<name>A0AAD4BVC5_BOLED</name>
<dbReference type="PROSITE" id="PS51421">
    <property type="entry name" value="RAS"/>
    <property type="match status" value="1"/>
</dbReference>
<dbReference type="GO" id="GO:0005525">
    <property type="term" value="F:GTP binding"/>
    <property type="evidence" value="ECO:0007669"/>
    <property type="project" value="UniProtKB-KW"/>
</dbReference>
<comment type="subcellular location">
    <subcellularLocation>
        <location evidence="1">Cell membrane</location>
        <topology evidence="1">Lipid-anchor</topology>
        <orientation evidence="1">Cytoplasmic side</orientation>
    </subcellularLocation>
</comment>
<dbReference type="NCBIfam" id="TIGR00231">
    <property type="entry name" value="small_GTP"/>
    <property type="match status" value="1"/>
</dbReference>
<sequence>MTRGMRHFNVVVLGAGGVGKSALTVRFVQDVFLETYDPTIEEAYRRILDVDGVKASLEVLDTAGAEQFTALKEFYIKSGQGFVLVFSLTQEASLREVNNLRQQIYRVKGGDITVPIVVVGTKLDLVAEREVSRSTIQSLVARWGIPFYETSAKRNWHISDVFQGLVKQMLTRHPDDPSSKKPTRFRKPCTVM</sequence>
<keyword evidence="3" id="KW-0547">Nucleotide-binding</keyword>
<reference evidence="9" key="2">
    <citation type="journal article" date="2020" name="Nat. Commun.">
        <title>Large-scale genome sequencing of mycorrhizal fungi provides insights into the early evolution of symbiotic traits.</title>
        <authorList>
            <person name="Miyauchi S."/>
            <person name="Kiss E."/>
            <person name="Kuo A."/>
            <person name="Drula E."/>
            <person name="Kohler A."/>
            <person name="Sanchez-Garcia M."/>
            <person name="Morin E."/>
            <person name="Andreopoulos B."/>
            <person name="Barry K.W."/>
            <person name="Bonito G."/>
            <person name="Buee M."/>
            <person name="Carver A."/>
            <person name="Chen C."/>
            <person name="Cichocki N."/>
            <person name="Clum A."/>
            <person name="Culley D."/>
            <person name="Crous P.W."/>
            <person name="Fauchery L."/>
            <person name="Girlanda M."/>
            <person name="Hayes R.D."/>
            <person name="Keri Z."/>
            <person name="LaButti K."/>
            <person name="Lipzen A."/>
            <person name="Lombard V."/>
            <person name="Magnuson J."/>
            <person name="Maillard F."/>
            <person name="Murat C."/>
            <person name="Nolan M."/>
            <person name="Ohm R.A."/>
            <person name="Pangilinan J."/>
            <person name="Pereira M.F."/>
            <person name="Perotto S."/>
            <person name="Peter M."/>
            <person name="Pfister S."/>
            <person name="Riley R."/>
            <person name="Sitrit Y."/>
            <person name="Stielow J.B."/>
            <person name="Szollosi G."/>
            <person name="Zifcakova L."/>
            <person name="Stursova M."/>
            <person name="Spatafora J.W."/>
            <person name="Tedersoo L."/>
            <person name="Vaario L.M."/>
            <person name="Yamada A."/>
            <person name="Yan M."/>
            <person name="Wang P."/>
            <person name="Xu J."/>
            <person name="Bruns T."/>
            <person name="Baldrian P."/>
            <person name="Vilgalys R."/>
            <person name="Dunand C."/>
            <person name="Henrissat B."/>
            <person name="Grigoriev I.V."/>
            <person name="Hibbett D."/>
            <person name="Nagy L.G."/>
            <person name="Martin F.M."/>
        </authorList>
    </citation>
    <scope>NUCLEOTIDE SEQUENCE</scope>
    <source>
        <strain evidence="9">BED1</strain>
    </source>
</reference>
<evidence type="ECO:0000256" key="7">
    <source>
        <dbReference type="SAM" id="MobiDB-lite"/>
    </source>
</evidence>
<keyword evidence="2" id="KW-1003">Cell membrane</keyword>
<dbReference type="SMART" id="SM00174">
    <property type="entry name" value="RHO"/>
    <property type="match status" value="1"/>
</dbReference>
<dbReference type="PANTHER" id="PTHR24070">
    <property type="entry name" value="RAS, DI-RAS, AND RHEB FAMILY MEMBERS OF SMALL GTPASE SUPERFAMILY"/>
    <property type="match status" value="1"/>
</dbReference>
<dbReference type="InterPro" id="IPR005225">
    <property type="entry name" value="Small_GTP-bd"/>
</dbReference>
<gene>
    <name evidence="9" type="ORF">L210DRAFT_3479596</name>
    <name evidence="8" type="ORF">L210DRAFT_885627</name>
</gene>
<dbReference type="Gene3D" id="3.40.50.300">
    <property type="entry name" value="P-loop containing nucleotide triphosphate hydrolases"/>
    <property type="match status" value="1"/>
</dbReference>
<dbReference type="FunFam" id="3.40.50.300:FF:001763">
    <property type="entry name" value="Ras family gtpase"/>
    <property type="match status" value="1"/>
</dbReference>
<feature type="compositionally biased region" description="Basic residues" evidence="7">
    <location>
        <begin position="181"/>
        <end position="192"/>
    </location>
</feature>
<dbReference type="EMBL" id="WHUW01000034">
    <property type="protein sequence ID" value="KAF8433327.1"/>
    <property type="molecule type" value="Genomic_DNA"/>
</dbReference>
<keyword evidence="6" id="KW-0472">Membrane</keyword>
<dbReference type="InterPro" id="IPR001806">
    <property type="entry name" value="Small_GTPase"/>
</dbReference>
<dbReference type="SUPFAM" id="SSF52540">
    <property type="entry name" value="P-loop containing nucleoside triphosphate hydrolases"/>
    <property type="match status" value="1"/>
</dbReference>
<dbReference type="GO" id="GO:0007165">
    <property type="term" value="P:signal transduction"/>
    <property type="evidence" value="ECO:0007669"/>
    <property type="project" value="InterPro"/>
</dbReference>
<dbReference type="PROSITE" id="PS51419">
    <property type="entry name" value="RAB"/>
    <property type="match status" value="1"/>
</dbReference>
<dbReference type="InterPro" id="IPR027417">
    <property type="entry name" value="P-loop_NTPase"/>
</dbReference>
<evidence type="ECO:0000256" key="3">
    <source>
        <dbReference type="ARBA" id="ARBA00022741"/>
    </source>
</evidence>
<dbReference type="SMART" id="SM00173">
    <property type="entry name" value="RAS"/>
    <property type="match status" value="1"/>
</dbReference>
<protein>
    <submittedName>
        <fullName evidence="9">Small GTPase superfamily</fullName>
    </submittedName>
</protein>
<dbReference type="InterPro" id="IPR020849">
    <property type="entry name" value="Small_GTPase_Ras-type"/>
</dbReference>